<dbReference type="EMBL" id="BDGG01000002">
    <property type="protein sequence ID" value="GAU92968.1"/>
    <property type="molecule type" value="Genomic_DNA"/>
</dbReference>
<comment type="caution">
    <text evidence="2">The sequence shown here is derived from an EMBL/GenBank/DDBJ whole genome shotgun (WGS) entry which is preliminary data.</text>
</comment>
<evidence type="ECO:0000313" key="3">
    <source>
        <dbReference type="Proteomes" id="UP000186922"/>
    </source>
</evidence>
<reference evidence="2 3" key="1">
    <citation type="journal article" date="2016" name="Nat. Commun.">
        <title>Extremotolerant tardigrade genome and improved radiotolerance of human cultured cells by tardigrade-unique protein.</title>
        <authorList>
            <person name="Hashimoto T."/>
            <person name="Horikawa D.D."/>
            <person name="Saito Y."/>
            <person name="Kuwahara H."/>
            <person name="Kozuka-Hata H."/>
            <person name="Shin-I T."/>
            <person name="Minakuchi Y."/>
            <person name="Ohishi K."/>
            <person name="Motoyama A."/>
            <person name="Aizu T."/>
            <person name="Enomoto A."/>
            <person name="Kondo K."/>
            <person name="Tanaka S."/>
            <person name="Hara Y."/>
            <person name="Koshikawa S."/>
            <person name="Sagara H."/>
            <person name="Miura T."/>
            <person name="Yokobori S."/>
            <person name="Miyagawa K."/>
            <person name="Suzuki Y."/>
            <person name="Kubo T."/>
            <person name="Oyama M."/>
            <person name="Kohara Y."/>
            <person name="Fujiyama A."/>
            <person name="Arakawa K."/>
            <person name="Katayama T."/>
            <person name="Toyoda A."/>
            <person name="Kunieda T."/>
        </authorList>
    </citation>
    <scope>NUCLEOTIDE SEQUENCE [LARGE SCALE GENOMIC DNA]</scope>
    <source>
        <strain evidence="2 3">YOKOZUNA-1</strain>
    </source>
</reference>
<evidence type="ECO:0000313" key="2">
    <source>
        <dbReference type="EMBL" id="GAU92968.1"/>
    </source>
</evidence>
<feature type="compositionally biased region" description="Basic and acidic residues" evidence="1">
    <location>
        <begin position="31"/>
        <end position="47"/>
    </location>
</feature>
<sequence length="103" mass="11989">MPGWGADAFLEDRGPTHLCQHDSLFRSNDPVSRREDTSYLSGTDRDPTVPYYAEPPRLIYDDQSTHRNRSDDNTSWNPFRRGHGHTERDYRLIPLTFLSVLQP</sequence>
<gene>
    <name evidence="2" type="primary">RvY_04978</name>
    <name evidence="2" type="synonym">RvY_04978.2</name>
    <name evidence="2" type="ORF">RvY_04978-2</name>
</gene>
<proteinExistence type="predicted"/>
<dbReference type="AlphaFoldDB" id="A0A1D1V3D0"/>
<feature type="compositionally biased region" description="Basic and acidic residues" evidence="1">
    <location>
        <begin position="59"/>
        <end position="72"/>
    </location>
</feature>
<dbReference type="Proteomes" id="UP000186922">
    <property type="component" value="Unassembled WGS sequence"/>
</dbReference>
<protein>
    <submittedName>
        <fullName evidence="2">Uncharacterized protein</fullName>
    </submittedName>
</protein>
<keyword evidence="3" id="KW-1185">Reference proteome</keyword>
<name>A0A1D1V3D0_RAMVA</name>
<organism evidence="2 3">
    <name type="scientific">Ramazzottius varieornatus</name>
    <name type="common">Water bear</name>
    <name type="synonym">Tardigrade</name>
    <dbReference type="NCBI Taxonomy" id="947166"/>
    <lineage>
        <taxon>Eukaryota</taxon>
        <taxon>Metazoa</taxon>
        <taxon>Ecdysozoa</taxon>
        <taxon>Tardigrada</taxon>
        <taxon>Eutardigrada</taxon>
        <taxon>Parachela</taxon>
        <taxon>Hypsibioidea</taxon>
        <taxon>Ramazzottiidae</taxon>
        <taxon>Ramazzottius</taxon>
    </lineage>
</organism>
<accession>A0A1D1V3D0</accession>
<evidence type="ECO:0000256" key="1">
    <source>
        <dbReference type="SAM" id="MobiDB-lite"/>
    </source>
</evidence>
<feature type="region of interest" description="Disordered" evidence="1">
    <location>
        <begin position="21"/>
        <end position="84"/>
    </location>
</feature>